<proteinExistence type="predicted"/>
<accession>A0AA38RTI2</accession>
<feature type="region of interest" description="Disordered" evidence="1">
    <location>
        <begin position="1"/>
        <end position="28"/>
    </location>
</feature>
<protein>
    <submittedName>
        <fullName evidence="2">Uncharacterized protein</fullName>
    </submittedName>
</protein>
<dbReference type="EMBL" id="JANBVO010000029">
    <property type="protein sequence ID" value="KAJ9138637.1"/>
    <property type="molecule type" value="Genomic_DNA"/>
</dbReference>
<dbReference type="Proteomes" id="UP001174694">
    <property type="component" value="Unassembled WGS sequence"/>
</dbReference>
<feature type="region of interest" description="Disordered" evidence="1">
    <location>
        <begin position="63"/>
        <end position="85"/>
    </location>
</feature>
<evidence type="ECO:0000313" key="3">
    <source>
        <dbReference type="Proteomes" id="UP001174694"/>
    </source>
</evidence>
<reference evidence="2" key="1">
    <citation type="submission" date="2022-07" db="EMBL/GenBank/DDBJ databases">
        <title>Fungi with potential for degradation of polypropylene.</title>
        <authorList>
            <person name="Gostincar C."/>
        </authorList>
    </citation>
    <scope>NUCLEOTIDE SEQUENCE</scope>
    <source>
        <strain evidence="2">EXF-13308</strain>
    </source>
</reference>
<evidence type="ECO:0000313" key="2">
    <source>
        <dbReference type="EMBL" id="KAJ9138637.1"/>
    </source>
</evidence>
<comment type="caution">
    <text evidence="2">The sequence shown here is derived from an EMBL/GenBank/DDBJ whole genome shotgun (WGS) entry which is preliminary data.</text>
</comment>
<feature type="compositionally biased region" description="Polar residues" evidence="1">
    <location>
        <begin position="72"/>
        <end position="83"/>
    </location>
</feature>
<sequence>MDANDSVELRMLQSLEEEEKTERDNEIRAEDFPIIPSFPEQLVAPSSNADPAALNRDFSWMASLPEDPGSFGSRQRQGASSADPNFFTGFGRDQSWVNSQEQPADAFNGDLPPAPSFELDDSDLAVQQAPTAANDVFNGLGNFFQPETLQAPIQTPPYGAFNRQLSFLPSASRNVSYQPQQQHFGAPSGGFLISPVTSRGIVCQHGDDRRTNRYNRSELQDLMENFRDALVDLTSVLMYIRLKLLQGTIDETCQTEQIVKLFGAKKAIRMFSANPDWKIQSEIRLPAFYHKASSRTLDGSKLNDTRNAAAEFSREAVQYLHNIQVVLDLYSGRLSAPFATTEAFWTEIMDQFDVTDYRAKDDQFTFLGNLRLAPLSEESREELEVYTRVFTTRCSNAQ</sequence>
<organism evidence="2 3">
    <name type="scientific">Pleurostoma richardsiae</name>
    <dbReference type="NCBI Taxonomy" id="41990"/>
    <lineage>
        <taxon>Eukaryota</taxon>
        <taxon>Fungi</taxon>
        <taxon>Dikarya</taxon>
        <taxon>Ascomycota</taxon>
        <taxon>Pezizomycotina</taxon>
        <taxon>Sordariomycetes</taxon>
        <taxon>Sordariomycetidae</taxon>
        <taxon>Calosphaeriales</taxon>
        <taxon>Pleurostomataceae</taxon>
        <taxon>Pleurostoma</taxon>
    </lineage>
</organism>
<name>A0AA38RTI2_9PEZI</name>
<keyword evidence="3" id="KW-1185">Reference proteome</keyword>
<dbReference type="AlphaFoldDB" id="A0AA38RTI2"/>
<gene>
    <name evidence="2" type="ORF">NKR23_g8413</name>
</gene>
<evidence type="ECO:0000256" key="1">
    <source>
        <dbReference type="SAM" id="MobiDB-lite"/>
    </source>
</evidence>